<organism evidence="3 4">
    <name type="scientific">Pseudomonas saponiphila</name>
    <dbReference type="NCBI Taxonomy" id="556534"/>
    <lineage>
        <taxon>Bacteria</taxon>
        <taxon>Pseudomonadati</taxon>
        <taxon>Pseudomonadota</taxon>
        <taxon>Gammaproteobacteria</taxon>
        <taxon>Pseudomonadales</taxon>
        <taxon>Pseudomonadaceae</taxon>
        <taxon>Pseudomonas</taxon>
    </lineage>
</organism>
<dbReference type="AlphaFoldDB" id="A0A1H4M8R5"/>
<evidence type="ECO:0000313" key="3">
    <source>
        <dbReference type="EMBL" id="SEB79426.1"/>
    </source>
</evidence>
<protein>
    <submittedName>
        <fullName evidence="3">Short C-terminal domain-containing protein</fullName>
    </submittedName>
</protein>
<dbReference type="EMBL" id="FNTJ01000001">
    <property type="protein sequence ID" value="SEB79426.1"/>
    <property type="molecule type" value="Genomic_DNA"/>
</dbReference>
<dbReference type="Proteomes" id="UP000198982">
    <property type="component" value="Unassembled WGS sequence"/>
</dbReference>
<gene>
    <name evidence="3" type="ORF">SAMN05216178_2282</name>
</gene>
<dbReference type="InterPro" id="IPR018649">
    <property type="entry name" value="SHOCT"/>
</dbReference>
<reference evidence="4" key="1">
    <citation type="submission" date="2016-10" db="EMBL/GenBank/DDBJ databases">
        <authorList>
            <person name="Varghese N."/>
            <person name="Submissions S."/>
        </authorList>
    </citation>
    <scope>NUCLEOTIDE SEQUENCE [LARGE SCALE GENOMIC DNA]</scope>
    <source>
        <strain evidence="4">DSM 9751</strain>
    </source>
</reference>
<dbReference type="Pfam" id="PF09851">
    <property type="entry name" value="SHOCT"/>
    <property type="match status" value="1"/>
</dbReference>
<keyword evidence="4" id="KW-1185">Reference proteome</keyword>
<evidence type="ECO:0000259" key="1">
    <source>
        <dbReference type="Pfam" id="PF09851"/>
    </source>
</evidence>
<sequence>MADESKHVAKFRANHLQSGEQIVAWGEGYIGEMMGKGKDAQHNGVLIITGSRAAFYRKGLFGEVIETMPLKGITSIERKSFMGHRSLRLHTSHDALEFKTFKKEKEQALFDAIEEGRHAGAQPAAPAAPPAGGDAMAALTKLGELKAAGVLTEEEFSAKKAELLARL</sequence>
<proteinExistence type="predicted"/>
<accession>A0A1H4M8R5</accession>
<evidence type="ECO:0000259" key="2">
    <source>
        <dbReference type="Pfam" id="PF14470"/>
    </source>
</evidence>
<feature type="domain" description="YokE-like PH" evidence="2">
    <location>
        <begin position="20"/>
        <end position="114"/>
    </location>
</feature>
<dbReference type="Pfam" id="PF14470">
    <property type="entry name" value="bPH_3"/>
    <property type="match status" value="1"/>
</dbReference>
<feature type="domain" description="SHOCT" evidence="1">
    <location>
        <begin position="137"/>
        <end position="164"/>
    </location>
</feature>
<dbReference type="InterPro" id="IPR039519">
    <property type="entry name" value="YokE-like_PH"/>
</dbReference>
<evidence type="ECO:0000313" key="4">
    <source>
        <dbReference type="Proteomes" id="UP000198982"/>
    </source>
</evidence>
<name>A0A1H4M8R5_9PSED</name>
<dbReference type="RefSeq" id="WP_092313405.1">
    <property type="nucleotide sequence ID" value="NZ_FNTJ01000001.1"/>
</dbReference>